<proteinExistence type="predicted"/>
<dbReference type="InterPro" id="IPR036390">
    <property type="entry name" value="WH_DNA-bd_sf"/>
</dbReference>
<dbReference type="PROSITE" id="PS51078">
    <property type="entry name" value="ICLR_ED"/>
    <property type="match status" value="1"/>
</dbReference>
<evidence type="ECO:0000313" key="6">
    <source>
        <dbReference type="EMBL" id="MDR5710577.1"/>
    </source>
</evidence>
<keyword evidence="7" id="KW-1185">Reference proteome</keyword>
<evidence type="ECO:0000259" key="5">
    <source>
        <dbReference type="PROSITE" id="PS51078"/>
    </source>
</evidence>
<sequence length="264" mass="29021">MSTGDYVQSLARGLEVIRAFTEEPEGEPQHLRMALSLTEIAERTGLSRATARRFLLTLADLGYVSQRGRTFELTPKVLELGYSYFASADLPQLIQPVLEDVSTKLGESVSASVLDGAEIVYIARAHIRRIMRINIAVGTRLPAYATSMGRVHLAHVGPDEVLTRLKLPLKALTPHTVTDLDELFAQLEATRIHGWSLVEHELEVGLRSVAVPVFAPGGEVVAAMNVALGMTNGLDSSPAELEQRFVRPLQHEAERIQAALRQQR</sequence>
<dbReference type="Proteomes" id="UP001260872">
    <property type="component" value="Unassembled WGS sequence"/>
</dbReference>
<dbReference type="PANTHER" id="PTHR30136:SF34">
    <property type="entry name" value="TRANSCRIPTIONAL REGULATOR"/>
    <property type="match status" value="1"/>
</dbReference>
<dbReference type="InterPro" id="IPR014757">
    <property type="entry name" value="Tscrpt_reg_IclR_C"/>
</dbReference>
<dbReference type="SUPFAM" id="SSF55781">
    <property type="entry name" value="GAF domain-like"/>
    <property type="match status" value="1"/>
</dbReference>
<organism evidence="6 7">
    <name type="scientific">Nesterenkonia flava</name>
    <dbReference type="NCBI Taxonomy" id="469799"/>
    <lineage>
        <taxon>Bacteria</taxon>
        <taxon>Bacillati</taxon>
        <taxon>Actinomycetota</taxon>
        <taxon>Actinomycetes</taxon>
        <taxon>Micrococcales</taxon>
        <taxon>Micrococcaceae</taxon>
        <taxon>Nesterenkonia</taxon>
    </lineage>
</organism>
<gene>
    <name evidence="6" type="ORF">RH857_00270</name>
</gene>
<reference evidence="7" key="1">
    <citation type="submission" date="2023-07" db="EMBL/GenBank/DDBJ databases">
        <title>Description of three actinobacteria isolated from air of manufacturing shop in a pharmaceutical factory.</title>
        <authorList>
            <person name="Zhang D.-F."/>
        </authorList>
    </citation>
    <scope>NUCLEOTIDE SEQUENCE [LARGE SCALE GENOMIC DNA]</scope>
    <source>
        <strain evidence="7">CCTCC AB 207010</strain>
    </source>
</reference>
<dbReference type="InterPro" id="IPR036388">
    <property type="entry name" value="WH-like_DNA-bd_sf"/>
</dbReference>
<dbReference type="PANTHER" id="PTHR30136">
    <property type="entry name" value="HELIX-TURN-HELIX TRANSCRIPTIONAL REGULATOR, ICLR FAMILY"/>
    <property type="match status" value="1"/>
</dbReference>
<keyword evidence="3" id="KW-0804">Transcription</keyword>
<name>A0ABU1FPL1_9MICC</name>
<dbReference type="PROSITE" id="PS51077">
    <property type="entry name" value="HTH_ICLR"/>
    <property type="match status" value="1"/>
</dbReference>
<dbReference type="SMART" id="SM00419">
    <property type="entry name" value="HTH_CRP"/>
    <property type="match status" value="1"/>
</dbReference>
<dbReference type="Gene3D" id="1.10.10.10">
    <property type="entry name" value="Winged helix-like DNA-binding domain superfamily/Winged helix DNA-binding domain"/>
    <property type="match status" value="1"/>
</dbReference>
<dbReference type="SUPFAM" id="SSF46785">
    <property type="entry name" value="Winged helix' DNA-binding domain"/>
    <property type="match status" value="1"/>
</dbReference>
<dbReference type="RefSeq" id="WP_310535968.1">
    <property type="nucleotide sequence ID" value="NZ_BAAAOC010000008.1"/>
</dbReference>
<dbReference type="Gene3D" id="3.30.450.40">
    <property type="match status" value="1"/>
</dbReference>
<evidence type="ECO:0000313" key="7">
    <source>
        <dbReference type="Proteomes" id="UP001260872"/>
    </source>
</evidence>
<dbReference type="InterPro" id="IPR012318">
    <property type="entry name" value="HTH_CRP"/>
</dbReference>
<dbReference type="InterPro" id="IPR005471">
    <property type="entry name" value="Tscrpt_reg_IclR_N"/>
</dbReference>
<dbReference type="Pfam" id="PF01614">
    <property type="entry name" value="IclR_C"/>
    <property type="match status" value="1"/>
</dbReference>
<dbReference type="Pfam" id="PF09339">
    <property type="entry name" value="HTH_IclR"/>
    <property type="match status" value="1"/>
</dbReference>
<comment type="caution">
    <text evidence="6">The sequence shown here is derived from an EMBL/GenBank/DDBJ whole genome shotgun (WGS) entry which is preliminary data.</text>
</comment>
<dbReference type="NCBIfam" id="TIGR02431">
    <property type="entry name" value="pcaR_pcaU"/>
    <property type="match status" value="1"/>
</dbReference>
<dbReference type="InterPro" id="IPR029016">
    <property type="entry name" value="GAF-like_dom_sf"/>
</dbReference>
<keyword evidence="2" id="KW-0238">DNA-binding</keyword>
<dbReference type="InterPro" id="IPR012794">
    <property type="entry name" value="PcaR_PcaU"/>
</dbReference>
<feature type="domain" description="HTH iclR-type" evidence="4">
    <location>
        <begin position="7"/>
        <end position="75"/>
    </location>
</feature>
<dbReference type="EMBL" id="JAVKGT010000001">
    <property type="protein sequence ID" value="MDR5710577.1"/>
    <property type="molecule type" value="Genomic_DNA"/>
</dbReference>
<feature type="domain" description="IclR-ED" evidence="5">
    <location>
        <begin position="76"/>
        <end position="262"/>
    </location>
</feature>
<protein>
    <submittedName>
        <fullName evidence="6">IclR family transcriptional regulator C-terminal domain-containing protein</fullName>
    </submittedName>
</protein>
<evidence type="ECO:0000256" key="1">
    <source>
        <dbReference type="ARBA" id="ARBA00023015"/>
    </source>
</evidence>
<evidence type="ECO:0000256" key="2">
    <source>
        <dbReference type="ARBA" id="ARBA00023125"/>
    </source>
</evidence>
<accession>A0ABU1FPL1</accession>
<keyword evidence="1" id="KW-0805">Transcription regulation</keyword>
<dbReference type="SMART" id="SM00346">
    <property type="entry name" value="HTH_ICLR"/>
    <property type="match status" value="1"/>
</dbReference>
<dbReference type="InterPro" id="IPR050707">
    <property type="entry name" value="HTH_MetabolicPath_Reg"/>
</dbReference>
<evidence type="ECO:0000259" key="4">
    <source>
        <dbReference type="PROSITE" id="PS51077"/>
    </source>
</evidence>
<evidence type="ECO:0000256" key="3">
    <source>
        <dbReference type="ARBA" id="ARBA00023163"/>
    </source>
</evidence>